<proteinExistence type="predicted"/>
<feature type="compositionally biased region" description="Basic and acidic residues" evidence="1">
    <location>
        <begin position="87"/>
        <end position="97"/>
    </location>
</feature>
<protein>
    <submittedName>
        <fullName evidence="2">Uncharacterized protein</fullName>
    </submittedName>
</protein>
<comment type="caution">
    <text evidence="2">The sequence shown here is derived from an EMBL/GenBank/DDBJ whole genome shotgun (WGS) entry which is preliminary data.</text>
</comment>
<accession>A0AAN7VTA5</accession>
<feature type="compositionally biased region" description="Basic and acidic residues" evidence="1">
    <location>
        <begin position="129"/>
        <end position="158"/>
    </location>
</feature>
<feature type="region of interest" description="Disordered" evidence="1">
    <location>
        <begin position="87"/>
        <end position="158"/>
    </location>
</feature>
<gene>
    <name evidence="2" type="ORF">LTR97_003567</name>
</gene>
<feature type="compositionally biased region" description="Basic and acidic residues" evidence="1">
    <location>
        <begin position="9"/>
        <end position="29"/>
    </location>
</feature>
<dbReference type="EMBL" id="JAVRQU010000005">
    <property type="protein sequence ID" value="KAK5702622.1"/>
    <property type="molecule type" value="Genomic_DNA"/>
</dbReference>
<evidence type="ECO:0000256" key="1">
    <source>
        <dbReference type="SAM" id="MobiDB-lite"/>
    </source>
</evidence>
<feature type="region of interest" description="Disordered" evidence="1">
    <location>
        <begin position="1"/>
        <end position="29"/>
    </location>
</feature>
<dbReference type="AlphaFoldDB" id="A0AAN7VTA5"/>
<sequence length="158" mass="17775">MSNNGTKPQDVENSLRSHQLTHDDAYKRATKSRLTDFDSLKAVRNAAQELYNAGMTGVEGWRNERNEGNTIVDRLDHAVADTRAKLDEVEEKKDDLTQKNMQLKNPGYREAGRQPRGYGSGEIDMGMDDVPKATEQSHEKKSVEKEEGQDPAERGSKQ</sequence>
<evidence type="ECO:0000313" key="2">
    <source>
        <dbReference type="EMBL" id="KAK5702622.1"/>
    </source>
</evidence>
<reference evidence="2" key="1">
    <citation type="submission" date="2023-08" db="EMBL/GenBank/DDBJ databases">
        <title>Black Yeasts Isolated from many extreme environments.</title>
        <authorList>
            <person name="Coleine C."/>
            <person name="Stajich J.E."/>
            <person name="Selbmann L."/>
        </authorList>
    </citation>
    <scope>NUCLEOTIDE SEQUENCE</scope>
    <source>
        <strain evidence="2">CCFEE 5810</strain>
    </source>
</reference>
<evidence type="ECO:0000313" key="3">
    <source>
        <dbReference type="Proteomes" id="UP001310594"/>
    </source>
</evidence>
<name>A0AAN7VTA5_9PEZI</name>
<dbReference type="Proteomes" id="UP001310594">
    <property type="component" value="Unassembled WGS sequence"/>
</dbReference>
<organism evidence="2 3">
    <name type="scientific">Elasticomyces elasticus</name>
    <dbReference type="NCBI Taxonomy" id="574655"/>
    <lineage>
        <taxon>Eukaryota</taxon>
        <taxon>Fungi</taxon>
        <taxon>Dikarya</taxon>
        <taxon>Ascomycota</taxon>
        <taxon>Pezizomycotina</taxon>
        <taxon>Dothideomycetes</taxon>
        <taxon>Dothideomycetidae</taxon>
        <taxon>Mycosphaerellales</taxon>
        <taxon>Teratosphaeriaceae</taxon>
        <taxon>Elasticomyces</taxon>
    </lineage>
</organism>